<gene>
    <name evidence="6" type="ORF">BDZ85DRAFT_248089</name>
</gene>
<evidence type="ECO:0000256" key="1">
    <source>
        <dbReference type="ARBA" id="ARBA00004141"/>
    </source>
</evidence>
<proteinExistence type="predicted"/>
<dbReference type="PANTHER" id="PTHR23502:SF52">
    <property type="entry name" value="MULTIDRUG TRANSPORTER, PUTATIVE (AFU_ORTHOLOGUE AFUA_2G17730)-RELATED"/>
    <property type="match status" value="1"/>
</dbReference>
<sequence length="537" mass="58908">MSGRQMAFASTALSYTQPCGPSAAVWPPRTGLSMSTSLETPEVTIVDWDGPNDPENPFNWAKSRKVVINVICLLATLSCNANATALTVAWRVTNPIYGISDETFPNSYWSVTSWTLGGSLFMACLLPLTEDYSLRWGYLISYAGLIVFTIPQAVIHNFAGFLVLRFLAGGCVSMVANCVVGIICDVWGEERSRHLPVSTFITTYLAGTALGPVFGAAILRRLDWTWIIWIQVIFHATLFTLIAILLKETRGSVILRRRAELIQKRTGRPAVAVTDVNSPPAVEILKISLRRPVWMFLTEYVVFTFTMWSAFSVGLVYLFTQSTEIVFTDLYGWTPLSAGYVQSSIAIGMLIAWVVNFYSERVYFASASRNSEEVGVPIPEAHLYVSIFGTFVGVLGGMFIYGWTAYPAVPWIGPAIGLAMVGFGINTIVTAVGHYLTCCYARFAISACGAVGAGENLFASFLPLATMAMYRKLGLHFPSTILGILAIPLGLAPVIMVIRGRQIRAKSPFIVEARYESKDLGVQGLDITEQELRTPPR</sequence>
<feature type="transmembrane region" description="Helical" evidence="5">
    <location>
        <begin position="339"/>
        <end position="360"/>
    </location>
</feature>
<dbReference type="EMBL" id="ML992503">
    <property type="protein sequence ID" value="KAF2226162.1"/>
    <property type="molecule type" value="Genomic_DNA"/>
</dbReference>
<name>A0A6A6GK93_9PEZI</name>
<accession>A0A6A6GK93</accession>
<feature type="transmembrane region" description="Helical" evidence="5">
    <location>
        <begin position="381"/>
        <end position="403"/>
    </location>
</feature>
<dbReference type="GO" id="GO:0005886">
    <property type="term" value="C:plasma membrane"/>
    <property type="evidence" value="ECO:0007669"/>
    <property type="project" value="TreeGrafter"/>
</dbReference>
<feature type="transmembrane region" description="Helical" evidence="5">
    <location>
        <begin position="293"/>
        <end position="319"/>
    </location>
</feature>
<dbReference type="SUPFAM" id="SSF103473">
    <property type="entry name" value="MFS general substrate transporter"/>
    <property type="match status" value="1"/>
</dbReference>
<keyword evidence="4 5" id="KW-0472">Membrane</keyword>
<feature type="transmembrane region" description="Helical" evidence="5">
    <location>
        <begin position="195"/>
        <end position="218"/>
    </location>
</feature>
<evidence type="ECO:0000313" key="7">
    <source>
        <dbReference type="Proteomes" id="UP000799538"/>
    </source>
</evidence>
<feature type="transmembrane region" description="Helical" evidence="5">
    <location>
        <begin position="108"/>
        <end position="129"/>
    </location>
</feature>
<evidence type="ECO:0000256" key="5">
    <source>
        <dbReference type="SAM" id="Phobius"/>
    </source>
</evidence>
<protein>
    <submittedName>
        <fullName evidence="6">Putative MFS transporter</fullName>
    </submittedName>
</protein>
<feature type="transmembrane region" description="Helical" evidence="5">
    <location>
        <begin position="477"/>
        <end position="498"/>
    </location>
</feature>
<feature type="transmembrane region" description="Helical" evidence="5">
    <location>
        <begin position="224"/>
        <end position="246"/>
    </location>
</feature>
<evidence type="ECO:0000256" key="4">
    <source>
        <dbReference type="ARBA" id="ARBA00023136"/>
    </source>
</evidence>
<organism evidence="6 7">
    <name type="scientific">Elsinoe ampelina</name>
    <dbReference type="NCBI Taxonomy" id="302913"/>
    <lineage>
        <taxon>Eukaryota</taxon>
        <taxon>Fungi</taxon>
        <taxon>Dikarya</taxon>
        <taxon>Ascomycota</taxon>
        <taxon>Pezizomycotina</taxon>
        <taxon>Dothideomycetes</taxon>
        <taxon>Dothideomycetidae</taxon>
        <taxon>Myriangiales</taxon>
        <taxon>Elsinoaceae</taxon>
        <taxon>Elsinoe</taxon>
    </lineage>
</organism>
<evidence type="ECO:0000256" key="2">
    <source>
        <dbReference type="ARBA" id="ARBA00022692"/>
    </source>
</evidence>
<dbReference type="Proteomes" id="UP000799538">
    <property type="component" value="Unassembled WGS sequence"/>
</dbReference>
<dbReference type="GO" id="GO:0022857">
    <property type="term" value="F:transmembrane transporter activity"/>
    <property type="evidence" value="ECO:0007669"/>
    <property type="project" value="InterPro"/>
</dbReference>
<dbReference type="Gene3D" id="1.20.1250.20">
    <property type="entry name" value="MFS general substrate transporter like domains"/>
    <property type="match status" value="1"/>
</dbReference>
<dbReference type="InterPro" id="IPR011701">
    <property type="entry name" value="MFS"/>
</dbReference>
<keyword evidence="7" id="KW-1185">Reference proteome</keyword>
<dbReference type="AlphaFoldDB" id="A0A6A6GK93"/>
<reference evidence="7" key="1">
    <citation type="journal article" date="2020" name="Stud. Mycol.">
        <title>101 Dothideomycetes genomes: A test case for predicting lifestyles and emergence of pathogens.</title>
        <authorList>
            <person name="Haridas S."/>
            <person name="Albert R."/>
            <person name="Binder M."/>
            <person name="Bloem J."/>
            <person name="LaButti K."/>
            <person name="Salamov A."/>
            <person name="Andreopoulos B."/>
            <person name="Baker S."/>
            <person name="Barry K."/>
            <person name="Bills G."/>
            <person name="Bluhm B."/>
            <person name="Cannon C."/>
            <person name="Castanera R."/>
            <person name="Culley D."/>
            <person name="Daum C."/>
            <person name="Ezra D."/>
            <person name="Gonzalez J."/>
            <person name="Henrissat B."/>
            <person name="Kuo A."/>
            <person name="Liang C."/>
            <person name="Lipzen A."/>
            <person name="Lutzoni F."/>
            <person name="Magnuson J."/>
            <person name="Mondo S."/>
            <person name="Nolan M."/>
            <person name="Ohm R."/>
            <person name="Pangilinan J."/>
            <person name="Park H.-J."/>
            <person name="Ramirez L."/>
            <person name="Alfaro M."/>
            <person name="Sun H."/>
            <person name="Tritt A."/>
            <person name="Yoshinaga Y."/>
            <person name="Zwiers L.-H."/>
            <person name="Turgeon B."/>
            <person name="Goodwin S."/>
            <person name="Spatafora J."/>
            <person name="Crous P."/>
            <person name="Grigoriev I."/>
        </authorList>
    </citation>
    <scope>NUCLEOTIDE SEQUENCE [LARGE SCALE GENOMIC DNA]</scope>
    <source>
        <strain evidence="7">CECT 20119</strain>
    </source>
</reference>
<feature type="transmembrane region" description="Helical" evidence="5">
    <location>
        <begin position="161"/>
        <end position="183"/>
    </location>
</feature>
<evidence type="ECO:0000313" key="6">
    <source>
        <dbReference type="EMBL" id="KAF2226162.1"/>
    </source>
</evidence>
<dbReference type="PANTHER" id="PTHR23502">
    <property type="entry name" value="MAJOR FACILITATOR SUPERFAMILY"/>
    <property type="match status" value="1"/>
</dbReference>
<dbReference type="OrthoDB" id="4426556at2759"/>
<feature type="transmembrane region" description="Helical" evidence="5">
    <location>
        <begin position="443"/>
        <end position="465"/>
    </location>
</feature>
<feature type="transmembrane region" description="Helical" evidence="5">
    <location>
        <begin position="66"/>
        <end position="88"/>
    </location>
</feature>
<dbReference type="InterPro" id="IPR036259">
    <property type="entry name" value="MFS_trans_sf"/>
</dbReference>
<comment type="subcellular location">
    <subcellularLocation>
        <location evidence="1">Membrane</location>
        <topology evidence="1">Multi-pass membrane protein</topology>
    </subcellularLocation>
</comment>
<keyword evidence="2 5" id="KW-0812">Transmembrane</keyword>
<keyword evidence="3 5" id="KW-1133">Transmembrane helix</keyword>
<evidence type="ECO:0000256" key="3">
    <source>
        <dbReference type="ARBA" id="ARBA00022989"/>
    </source>
</evidence>
<feature type="transmembrane region" description="Helical" evidence="5">
    <location>
        <begin position="415"/>
        <end position="436"/>
    </location>
</feature>
<dbReference type="Pfam" id="PF07690">
    <property type="entry name" value="MFS_1"/>
    <property type="match status" value="1"/>
</dbReference>
<feature type="transmembrane region" description="Helical" evidence="5">
    <location>
        <begin position="136"/>
        <end position="155"/>
    </location>
</feature>